<dbReference type="Pfam" id="PF09837">
    <property type="entry name" value="DUF2064"/>
    <property type="match status" value="1"/>
</dbReference>
<gene>
    <name evidence="1" type="ORF">BVH74_11035</name>
</gene>
<reference evidence="1 2" key="1">
    <citation type="submission" date="2017-03" db="EMBL/GenBank/DDBJ databases">
        <title>Complete genome sequence of the novel DNRA strain Pseudomonas sp. S-6-2 isolated from Chinese polluted river sediment. Journal of Biotechnology.</title>
        <authorList>
            <person name="Li J."/>
            <person name="Xiang F."/>
            <person name="Wang L."/>
            <person name="Xi L."/>
            <person name="Liu J."/>
        </authorList>
    </citation>
    <scope>NUCLEOTIDE SEQUENCE [LARGE SCALE GENOMIC DNA]</scope>
    <source>
        <strain evidence="1 2">S-6-2</strain>
    </source>
</reference>
<evidence type="ECO:0008006" key="3">
    <source>
        <dbReference type="Google" id="ProtNLM"/>
    </source>
</evidence>
<dbReference type="InterPro" id="IPR018641">
    <property type="entry name" value="Trfase_1_rSAM/seldom-assoc"/>
</dbReference>
<dbReference type="NCBIfam" id="TIGR04282">
    <property type="entry name" value="glyco_like_cofC"/>
    <property type="match status" value="1"/>
</dbReference>
<dbReference type="EMBL" id="CP020100">
    <property type="protein sequence ID" value="AQZ95253.1"/>
    <property type="molecule type" value="Genomic_DNA"/>
</dbReference>
<dbReference type="PANTHER" id="PTHR36529">
    <property type="entry name" value="SLL1095 PROTEIN"/>
    <property type="match status" value="1"/>
</dbReference>
<dbReference type="SUPFAM" id="SSF53448">
    <property type="entry name" value="Nucleotide-diphospho-sugar transferases"/>
    <property type="match status" value="1"/>
</dbReference>
<evidence type="ECO:0000313" key="1">
    <source>
        <dbReference type="EMBL" id="AQZ95253.1"/>
    </source>
</evidence>
<keyword evidence="2" id="KW-1185">Reference proteome</keyword>
<dbReference type="InterPro" id="IPR029044">
    <property type="entry name" value="Nucleotide-diphossugar_trans"/>
</dbReference>
<dbReference type="Proteomes" id="UP000243488">
    <property type="component" value="Chromosome"/>
</dbReference>
<dbReference type="STRING" id="1931241.BVH74_11035"/>
<name>A0A1V0B5N6_9GAMM</name>
<dbReference type="KEGG" id="ppha:BVH74_11035"/>
<protein>
    <recommendedName>
        <fullName evidence="3">Glycosyltransferase</fullName>
    </recommendedName>
</protein>
<accession>A0A1V0B5N6</accession>
<proteinExistence type="predicted"/>
<organism evidence="1 2">
    <name type="scientific">Halopseudomonas phragmitis</name>
    <dbReference type="NCBI Taxonomy" id="1931241"/>
    <lineage>
        <taxon>Bacteria</taxon>
        <taxon>Pseudomonadati</taxon>
        <taxon>Pseudomonadota</taxon>
        <taxon>Gammaproteobacteria</taxon>
        <taxon>Pseudomonadales</taxon>
        <taxon>Pseudomonadaceae</taxon>
        <taxon>Halopseudomonas</taxon>
    </lineage>
</organism>
<dbReference type="Gene3D" id="3.90.550.10">
    <property type="entry name" value="Spore Coat Polysaccharide Biosynthesis Protein SpsA, Chain A"/>
    <property type="match status" value="1"/>
</dbReference>
<dbReference type="PANTHER" id="PTHR36529:SF1">
    <property type="entry name" value="GLYCOSYLTRANSFERASE"/>
    <property type="match status" value="1"/>
</dbReference>
<evidence type="ECO:0000313" key="2">
    <source>
        <dbReference type="Proteomes" id="UP000243488"/>
    </source>
</evidence>
<dbReference type="RefSeq" id="WP_080050121.1">
    <property type="nucleotide sequence ID" value="NZ_CP020100.1"/>
</dbReference>
<dbReference type="AlphaFoldDB" id="A0A1V0B5N6"/>
<sequence length="200" mass="22038">MPRPSDTPPLPLLIFAKAPVPGQVKTRLIPALGAKGACALYRRLLVLTLEQTRDWPGPRVLYCAPDTDDPLFAALAREQHLQLRPQATGDLGQRMAQAFSEHPQGALLVGSDCPVLTNAHLLAAAEALQTHDCVILPSDDGGYVLIGQRQPHPAPFRDMSWSHAQVLADTRQRLQEANLSLWLGPTLWDLDDPEDLARWR</sequence>